<dbReference type="PANTHER" id="PTHR33021:SF235">
    <property type="entry name" value="COPPER ION BINDING _ ELECTRON CARRIER PROTEIN-RELATED"/>
    <property type="match status" value="1"/>
</dbReference>
<protein>
    <submittedName>
        <fullName evidence="6">OLC1v1007301C1</fullName>
    </submittedName>
</protein>
<dbReference type="Proteomes" id="UP001161247">
    <property type="component" value="Chromosome 5"/>
</dbReference>
<dbReference type="InterPro" id="IPR039391">
    <property type="entry name" value="Phytocyanin-like"/>
</dbReference>
<feature type="compositionally biased region" description="Pro residues" evidence="3">
    <location>
        <begin position="163"/>
        <end position="183"/>
    </location>
</feature>
<proteinExistence type="predicted"/>
<dbReference type="SUPFAM" id="SSF49503">
    <property type="entry name" value="Cupredoxins"/>
    <property type="match status" value="1"/>
</dbReference>
<keyword evidence="7" id="KW-1185">Reference proteome</keyword>
<dbReference type="EMBL" id="OX459122">
    <property type="protein sequence ID" value="CAI9107833.1"/>
    <property type="molecule type" value="Genomic_DNA"/>
</dbReference>
<gene>
    <name evidence="6" type="ORF">OLC1_LOCUS16042</name>
</gene>
<evidence type="ECO:0000313" key="6">
    <source>
        <dbReference type="EMBL" id="CAI9107833.1"/>
    </source>
</evidence>
<dbReference type="AlphaFoldDB" id="A0AAV1DLP4"/>
<dbReference type="InterPro" id="IPR003245">
    <property type="entry name" value="Phytocyanin_dom"/>
</dbReference>
<dbReference type="InterPro" id="IPR008972">
    <property type="entry name" value="Cupredoxin"/>
</dbReference>
<evidence type="ECO:0000256" key="1">
    <source>
        <dbReference type="ARBA" id="ARBA00022723"/>
    </source>
</evidence>
<evidence type="ECO:0000313" key="7">
    <source>
        <dbReference type="Proteomes" id="UP001161247"/>
    </source>
</evidence>
<keyword evidence="1" id="KW-0479">Metal-binding</keyword>
<feature type="chain" id="PRO_5043976320" evidence="4">
    <location>
        <begin position="26"/>
        <end position="241"/>
    </location>
</feature>
<dbReference type="FunFam" id="2.60.40.420:FF:000003">
    <property type="entry name" value="Blue copper"/>
    <property type="match status" value="1"/>
</dbReference>
<feature type="signal peptide" evidence="4">
    <location>
        <begin position="1"/>
        <end position="25"/>
    </location>
</feature>
<evidence type="ECO:0000256" key="4">
    <source>
        <dbReference type="SAM" id="SignalP"/>
    </source>
</evidence>
<feature type="region of interest" description="Disordered" evidence="3">
    <location>
        <begin position="123"/>
        <end position="217"/>
    </location>
</feature>
<feature type="compositionally biased region" description="Low complexity" evidence="3">
    <location>
        <begin position="184"/>
        <end position="217"/>
    </location>
</feature>
<organism evidence="6 7">
    <name type="scientific">Oldenlandia corymbosa var. corymbosa</name>
    <dbReference type="NCBI Taxonomy" id="529605"/>
    <lineage>
        <taxon>Eukaryota</taxon>
        <taxon>Viridiplantae</taxon>
        <taxon>Streptophyta</taxon>
        <taxon>Embryophyta</taxon>
        <taxon>Tracheophyta</taxon>
        <taxon>Spermatophyta</taxon>
        <taxon>Magnoliopsida</taxon>
        <taxon>eudicotyledons</taxon>
        <taxon>Gunneridae</taxon>
        <taxon>Pentapetalae</taxon>
        <taxon>asterids</taxon>
        <taxon>lamiids</taxon>
        <taxon>Gentianales</taxon>
        <taxon>Rubiaceae</taxon>
        <taxon>Rubioideae</taxon>
        <taxon>Spermacoceae</taxon>
        <taxon>Hedyotis-Oldenlandia complex</taxon>
        <taxon>Oldenlandia</taxon>
    </lineage>
</organism>
<dbReference type="Gene3D" id="2.60.40.420">
    <property type="entry name" value="Cupredoxins - blue copper proteins"/>
    <property type="match status" value="1"/>
</dbReference>
<dbReference type="PANTHER" id="PTHR33021">
    <property type="entry name" value="BLUE COPPER PROTEIN"/>
    <property type="match status" value="1"/>
</dbReference>
<dbReference type="PROSITE" id="PS51485">
    <property type="entry name" value="PHYTOCYANIN"/>
    <property type="match status" value="1"/>
</dbReference>
<dbReference type="GO" id="GO:0009055">
    <property type="term" value="F:electron transfer activity"/>
    <property type="evidence" value="ECO:0007669"/>
    <property type="project" value="InterPro"/>
</dbReference>
<feature type="compositionally biased region" description="Low complexity" evidence="3">
    <location>
        <begin position="130"/>
        <end position="147"/>
    </location>
</feature>
<dbReference type="GO" id="GO:0005886">
    <property type="term" value="C:plasma membrane"/>
    <property type="evidence" value="ECO:0007669"/>
    <property type="project" value="TreeGrafter"/>
</dbReference>
<dbReference type="Pfam" id="PF02298">
    <property type="entry name" value="Cu_bind_like"/>
    <property type="match status" value="1"/>
</dbReference>
<dbReference type="GO" id="GO:0046872">
    <property type="term" value="F:metal ion binding"/>
    <property type="evidence" value="ECO:0007669"/>
    <property type="project" value="UniProtKB-KW"/>
</dbReference>
<evidence type="ECO:0000256" key="3">
    <source>
        <dbReference type="SAM" id="MobiDB-lite"/>
    </source>
</evidence>
<name>A0AAV1DLP4_OLDCO</name>
<reference evidence="6" key="1">
    <citation type="submission" date="2023-03" db="EMBL/GenBank/DDBJ databases">
        <authorList>
            <person name="Julca I."/>
        </authorList>
    </citation>
    <scope>NUCLEOTIDE SEQUENCE</scope>
</reference>
<accession>A0AAV1DLP4</accession>
<evidence type="ECO:0000256" key="2">
    <source>
        <dbReference type="ARBA" id="ARBA00023180"/>
    </source>
</evidence>
<dbReference type="CDD" id="cd04216">
    <property type="entry name" value="Phytocyanin"/>
    <property type="match status" value="1"/>
</dbReference>
<keyword evidence="4" id="KW-0732">Signal</keyword>
<evidence type="ECO:0000259" key="5">
    <source>
        <dbReference type="PROSITE" id="PS51485"/>
    </source>
</evidence>
<keyword evidence="2" id="KW-0325">Glycoprotein</keyword>
<sequence length="241" mass="24958">MGVSAKKVVGLFLLVLVNGFQESKATDYIVGDSAGWTNTGHVDYKAWASSKKFKVGDTIVFQFNNQFHNVVRVNHTNYNACNGYDAYQSYISGNDTFVINKKGHFYFICSYFDHCQSGQKVDIRVTGNDSPPASRPTAAPPVAARPAAAPPTVSPPVASRPAASPPVAAPPAAAPPVATPPATAPSVGKPPAAAPPAATTPTTPGGSAPAPAPKSSDSSLIYSSKGLIVLSALCALFGMVW</sequence>
<feature type="domain" description="Phytocyanin" evidence="5">
    <location>
        <begin position="26"/>
        <end position="127"/>
    </location>
</feature>